<evidence type="ECO:0000256" key="2">
    <source>
        <dbReference type="SAM" id="Phobius"/>
    </source>
</evidence>
<evidence type="ECO:0000313" key="3">
    <source>
        <dbReference type="EMBL" id="KHJ34049.1"/>
    </source>
</evidence>
<keyword evidence="2" id="KW-0812">Transmembrane</keyword>
<feature type="transmembrane region" description="Helical" evidence="2">
    <location>
        <begin position="111"/>
        <end position="131"/>
    </location>
</feature>
<reference evidence="3 4" key="1">
    <citation type="journal article" date="2014" name="BMC Genomics">
        <title>Adaptive genomic structural variation in the grape powdery mildew pathogen, Erysiphe necator.</title>
        <authorList>
            <person name="Jones L."/>
            <person name="Riaz S."/>
            <person name="Morales-Cruz A."/>
            <person name="Amrine K.C."/>
            <person name="McGuire B."/>
            <person name="Gubler W.D."/>
            <person name="Walker M.A."/>
            <person name="Cantu D."/>
        </authorList>
    </citation>
    <scope>NUCLEOTIDE SEQUENCE [LARGE SCALE GENOMIC DNA]</scope>
    <source>
        <strain evidence="4">c</strain>
    </source>
</reference>
<comment type="caution">
    <text evidence="3">The sequence shown here is derived from an EMBL/GenBank/DDBJ whole genome shotgun (WGS) entry which is preliminary data.</text>
</comment>
<protein>
    <submittedName>
        <fullName evidence="3">Uncharacterized protein</fullName>
    </submittedName>
</protein>
<feature type="region of interest" description="Disordered" evidence="1">
    <location>
        <begin position="145"/>
        <end position="175"/>
    </location>
</feature>
<dbReference type="HOGENOM" id="CLU_1533709_0_0_1"/>
<feature type="transmembrane region" description="Helical" evidence="2">
    <location>
        <begin position="42"/>
        <end position="67"/>
    </location>
</feature>
<keyword evidence="2" id="KW-0472">Membrane</keyword>
<sequence>MSTCSIIHHKSIALNAANKKLPEEISNSQDHALQIRRKRVKYLSLVSLCLVLGVLCTVMECFAIFNIEYCVGEDLMHLYWSLWSILQVGSNIAIFGVILQFWIILGDVETPSWAVAMGTPVLVFAALFFLLKELWKKTSARIFSKGNKQDDKESPDMVPTPNDLEKGLEPSNSQT</sequence>
<feature type="transmembrane region" description="Helical" evidence="2">
    <location>
        <begin position="79"/>
        <end position="105"/>
    </location>
</feature>
<gene>
    <name evidence="3" type="ORF">EV44_g5543</name>
</gene>
<accession>A0A0B1PBK3</accession>
<keyword evidence="4" id="KW-1185">Reference proteome</keyword>
<dbReference type="AlphaFoldDB" id="A0A0B1PBK3"/>
<dbReference type="EMBL" id="JNVN01001083">
    <property type="protein sequence ID" value="KHJ34049.1"/>
    <property type="molecule type" value="Genomic_DNA"/>
</dbReference>
<proteinExistence type="predicted"/>
<dbReference type="Proteomes" id="UP000030854">
    <property type="component" value="Unassembled WGS sequence"/>
</dbReference>
<keyword evidence="2" id="KW-1133">Transmembrane helix</keyword>
<name>A0A0B1PBK3_UNCNE</name>
<organism evidence="3 4">
    <name type="scientific">Uncinula necator</name>
    <name type="common">Grape powdery mildew</name>
    <dbReference type="NCBI Taxonomy" id="52586"/>
    <lineage>
        <taxon>Eukaryota</taxon>
        <taxon>Fungi</taxon>
        <taxon>Dikarya</taxon>
        <taxon>Ascomycota</taxon>
        <taxon>Pezizomycotina</taxon>
        <taxon>Leotiomycetes</taxon>
        <taxon>Erysiphales</taxon>
        <taxon>Erysiphaceae</taxon>
        <taxon>Erysiphe</taxon>
    </lineage>
</organism>
<evidence type="ECO:0000313" key="4">
    <source>
        <dbReference type="Proteomes" id="UP000030854"/>
    </source>
</evidence>
<evidence type="ECO:0000256" key="1">
    <source>
        <dbReference type="SAM" id="MobiDB-lite"/>
    </source>
</evidence>